<dbReference type="SUPFAM" id="SSF47336">
    <property type="entry name" value="ACP-like"/>
    <property type="match status" value="1"/>
</dbReference>
<dbReference type="InterPro" id="IPR006162">
    <property type="entry name" value="Ppantetheine_attach_site"/>
</dbReference>
<evidence type="ECO:0000259" key="3">
    <source>
        <dbReference type="PROSITE" id="PS50075"/>
    </source>
</evidence>
<feature type="domain" description="Carrier" evidence="3">
    <location>
        <begin position="602"/>
        <end position="676"/>
    </location>
</feature>
<dbReference type="InterPro" id="IPR013120">
    <property type="entry name" value="FAR_NAD-bd"/>
</dbReference>
<dbReference type="PROSITE" id="PS00012">
    <property type="entry name" value="PHOSPHOPANTETHEINE"/>
    <property type="match status" value="1"/>
</dbReference>
<gene>
    <name evidence="4" type="ORF">J3Q64DRAFT_1819684</name>
</gene>
<evidence type="ECO:0000313" key="5">
    <source>
        <dbReference type="Proteomes" id="UP001448207"/>
    </source>
</evidence>
<dbReference type="PANTHER" id="PTHR43439">
    <property type="entry name" value="PHENYLACETATE-COENZYME A LIGASE"/>
    <property type="match status" value="1"/>
</dbReference>
<organism evidence="4 5">
    <name type="scientific">Phycomyces blakesleeanus</name>
    <dbReference type="NCBI Taxonomy" id="4837"/>
    <lineage>
        <taxon>Eukaryota</taxon>
        <taxon>Fungi</taxon>
        <taxon>Fungi incertae sedis</taxon>
        <taxon>Mucoromycota</taxon>
        <taxon>Mucoromycotina</taxon>
        <taxon>Mucoromycetes</taxon>
        <taxon>Mucorales</taxon>
        <taxon>Phycomycetaceae</taxon>
        <taxon>Phycomyces</taxon>
    </lineage>
</organism>
<keyword evidence="5" id="KW-1185">Reference proteome</keyword>
<comment type="caution">
    <text evidence="4">The sequence shown here is derived from an EMBL/GenBank/DDBJ whole genome shotgun (WGS) entry which is preliminary data.</text>
</comment>
<dbReference type="PROSITE" id="PS50075">
    <property type="entry name" value="CARRIER"/>
    <property type="match status" value="1"/>
</dbReference>
<dbReference type="SUPFAM" id="SSF51735">
    <property type="entry name" value="NAD(P)-binding Rossmann-fold domains"/>
    <property type="match status" value="1"/>
</dbReference>
<dbReference type="InterPro" id="IPR000873">
    <property type="entry name" value="AMP-dep_synth/lig_dom"/>
</dbReference>
<dbReference type="InterPro" id="IPR036736">
    <property type="entry name" value="ACP-like_sf"/>
</dbReference>
<dbReference type="InterPro" id="IPR051414">
    <property type="entry name" value="Adenylate-forming_Reductase"/>
</dbReference>
<keyword evidence="2" id="KW-0597">Phosphoprotein</keyword>
<dbReference type="InterPro" id="IPR020806">
    <property type="entry name" value="PKS_PP-bd"/>
</dbReference>
<dbReference type="Proteomes" id="UP001448207">
    <property type="component" value="Unassembled WGS sequence"/>
</dbReference>
<dbReference type="Gene3D" id="3.40.50.720">
    <property type="entry name" value="NAD(P)-binding Rossmann-like Domain"/>
    <property type="match status" value="1"/>
</dbReference>
<dbReference type="InterPro" id="IPR009081">
    <property type="entry name" value="PP-bd_ACP"/>
</dbReference>
<keyword evidence="1" id="KW-0596">Phosphopantetheine</keyword>
<evidence type="ECO:0000256" key="1">
    <source>
        <dbReference type="ARBA" id="ARBA00022450"/>
    </source>
</evidence>
<dbReference type="InterPro" id="IPR020845">
    <property type="entry name" value="AMP-binding_CS"/>
</dbReference>
<dbReference type="PROSITE" id="PS00455">
    <property type="entry name" value="AMP_BINDING"/>
    <property type="match status" value="1"/>
</dbReference>
<evidence type="ECO:0000313" key="4">
    <source>
        <dbReference type="EMBL" id="KAL0092096.1"/>
    </source>
</evidence>
<accession>A0ABR3B7Y7</accession>
<dbReference type="Pfam" id="PF00550">
    <property type="entry name" value="PP-binding"/>
    <property type="match status" value="1"/>
</dbReference>
<protein>
    <recommendedName>
        <fullName evidence="3">Carrier domain-containing protein</fullName>
    </recommendedName>
</protein>
<dbReference type="InterPro" id="IPR042099">
    <property type="entry name" value="ANL_N_sf"/>
</dbReference>
<dbReference type="Pfam" id="PF07993">
    <property type="entry name" value="NAD_binding_4"/>
    <property type="match status" value="1"/>
</dbReference>
<dbReference type="Gene3D" id="1.10.1200.10">
    <property type="entry name" value="ACP-like"/>
    <property type="match status" value="1"/>
</dbReference>
<dbReference type="SUPFAM" id="SSF56801">
    <property type="entry name" value="Acetyl-CoA synthetase-like"/>
    <property type="match status" value="1"/>
</dbReference>
<dbReference type="InterPro" id="IPR036291">
    <property type="entry name" value="NAD(P)-bd_dom_sf"/>
</dbReference>
<dbReference type="Pfam" id="PF23562">
    <property type="entry name" value="AMP-binding_C_3"/>
    <property type="match status" value="1"/>
</dbReference>
<sequence>MIFDEPKKYNRHPDIDDITKKKRFIKTPVPLSNLFITLCLESMNYSQGNSFVGYWAKQSTTYATKVFARYSNGDQDIFGAYKNLSYEQVDRISTNLACEWSESLQGVKSVGFLGDHSVSYLLALLAIMKLDILFIALSPRNSPSGIANILNNTDSSLIVTSQKYNKLAQNSSKEMEKCGIFTYEPLDIEIMSNQPLNPFSTEIIPSQSKASSEKAVMVIHSSGTTGFPKPIFLSNRYMINMTLFFKENIDETYKDMGYDSSNIFLPSLPLFHLFGQISIFSNIVVGASVVFMRQLPPSIQELCLALKYNKCTIASFPPLVLEQLLDYCKEEEDFSALQQLKLAVFGGAPLKQETGDFCKSNGINARNAYGSTEIGPFMGSNFSPSSNEWNVLRVISSAKDYCFWENYNDASDLKHLVIKAESPYSANNISNREDGHFSTKDLFKETPPNSGRYIYYGRMDDTLIMQNGEKTNPLPMEATIRQCPIIFQCAVFGQGRQCTGVLIELSSEECQKYAPDEMIDLVYSAVQNANKDAPSHSVILKQMIKILPLNKKLPSTDKGTIARKRSYEQYKVIIEKLYMDFLETPENTSSRALNNTTEWAPEKVKAFLIEIAAEILGVTYADLKDTRQSLFELGLNSLLSIQLRNQISQVFGMISQNFLFQNPTIDQIQQALSSGNVSDTTSIQQSLSKTEEILDSYLRRASQDFEITKNSYVKGQDQVVLLTGATGSLGSFMLRDLLKSPQVSKVYCLVRGKESGALNRIYHAFESRSLDVSLLSSPKLVALPMNLTDEKLGFAYDFYSKLKSEVTIIQHCAWLLDFNHTVEHYDKECIKGLYNLVKFAYRQINPIHLHFISSISASAGWGDTIPESPLPRNTKVAMPMGYAQSKYIVEHLFNYLTKEKNFPCIIERLGQVCGDSINGVWNTSEQYPLMFIGGGSVMKKMPDLDTVIDWIPVDYAAKSIVDIMLNSVSKSSSEKESVFHIVNPHRVTWNNVLESMRESGMVFDIVPTKKWVEELSNDEKNPAFKLMSFYENNFNESFKMPIWDTRKTISSSATLKMSPIFDVSIFSKYLSHWESVGFYNEKK</sequence>
<dbReference type="SMART" id="SM00823">
    <property type="entry name" value="PKS_PP"/>
    <property type="match status" value="1"/>
</dbReference>
<evidence type="ECO:0000256" key="2">
    <source>
        <dbReference type="ARBA" id="ARBA00022553"/>
    </source>
</evidence>
<dbReference type="Gene3D" id="3.40.50.12780">
    <property type="entry name" value="N-terminal domain of ligase-like"/>
    <property type="match status" value="1"/>
</dbReference>
<reference evidence="4 5" key="1">
    <citation type="submission" date="2024-04" db="EMBL/GenBank/DDBJ databases">
        <title>Symmetric and asymmetric DNA N6-adenine methylation regulates different biological responses in Mucorales.</title>
        <authorList>
            <consortium name="Lawrence Berkeley National Laboratory"/>
            <person name="Lax C."/>
            <person name="Mondo S.J."/>
            <person name="Osorio-Concepcion M."/>
            <person name="Muszewska A."/>
            <person name="Corrochano-Luque M."/>
            <person name="Gutierrez G."/>
            <person name="Riley R."/>
            <person name="Lipzen A."/>
            <person name="Guo J."/>
            <person name="Hundley H."/>
            <person name="Amirebrahimi M."/>
            <person name="Ng V."/>
            <person name="Lorenzo-Gutierrez D."/>
            <person name="Binder U."/>
            <person name="Yang J."/>
            <person name="Song Y."/>
            <person name="Canovas D."/>
            <person name="Navarro E."/>
            <person name="Freitag M."/>
            <person name="Gabaldon T."/>
            <person name="Grigoriev I.V."/>
            <person name="Corrochano L.M."/>
            <person name="Nicolas F.E."/>
            <person name="Garre V."/>
        </authorList>
    </citation>
    <scope>NUCLEOTIDE SEQUENCE [LARGE SCALE GENOMIC DNA]</scope>
    <source>
        <strain evidence="4 5">L51</strain>
    </source>
</reference>
<name>A0ABR3B7Y7_PHYBL</name>
<dbReference type="Pfam" id="PF00501">
    <property type="entry name" value="AMP-binding"/>
    <property type="match status" value="1"/>
</dbReference>
<dbReference type="PANTHER" id="PTHR43439:SF2">
    <property type="entry name" value="ENZYME, PUTATIVE (JCVI)-RELATED"/>
    <property type="match status" value="1"/>
</dbReference>
<dbReference type="EMBL" id="JBCLYO010000003">
    <property type="protein sequence ID" value="KAL0092096.1"/>
    <property type="molecule type" value="Genomic_DNA"/>
</dbReference>
<proteinExistence type="predicted"/>